<sequence>MILSGKEIQKHIGREIIIEPFDESRINPNSYDLTLSNELLVYEKEILDMKNPNPTRRILIPESGLLLEPNRLYLGRTNEYTRTDTFAPMLEGRSSIGRLGLFVHVTAGFGDVGFAGYWTLEIFCVQPVRIYPNVAICQIYYHTIDGDFDLYHGKYQNNEGIQPSLMYEHFQPPKSDPIP</sequence>
<evidence type="ECO:0000256" key="2">
    <source>
        <dbReference type="ARBA" id="ARBA00023080"/>
    </source>
</evidence>
<comment type="caution">
    <text evidence="4">The sequence shown here is derived from an EMBL/GenBank/DDBJ whole genome shotgun (WGS) entry which is preliminary data.</text>
</comment>
<comment type="pathway">
    <text evidence="3">Pyrimidine metabolism; dUMP biosynthesis; dUMP from dCTP: step 1/1.</text>
</comment>
<dbReference type="SUPFAM" id="SSF51283">
    <property type="entry name" value="dUTPase-like"/>
    <property type="match status" value="1"/>
</dbReference>
<feature type="site" description="Important for bifunctional activity" evidence="3">
    <location>
        <begin position="108"/>
        <end position="109"/>
    </location>
</feature>
<dbReference type="GO" id="GO:0000166">
    <property type="term" value="F:nucleotide binding"/>
    <property type="evidence" value="ECO:0007669"/>
    <property type="project" value="UniProtKB-KW"/>
</dbReference>
<proteinExistence type="inferred from homology"/>
<name>A0A9D1DNP8_9FIRM</name>
<gene>
    <name evidence="3" type="primary">dcd</name>
    <name evidence="4" type="ORF">IAA54_01040</name>
</gene>
<comment type="subunit">
    <text evidence="3">Homotrimer.</text>
</comment>
<dbReference type="InterPro" id="IPR036157">
    <property type="entry name" value="dUTPase-like_sf"/>
</dbReference>
<dbReference type="GO" id="GO:0006226">
    <property type="term" value="P:dUMP biosynthetic process"/>
    <property type="evidence" value="ECO:0007669"/>
    <property type="project" value="UniProtKB-UniRule"/>
</dbReference>
<organism evidence="4 5">
    <name type="scientific">Candidatus Gallacutalibacter pullicola</name>
    <dbReference type="NCBI Taxonomy" id="2840830"/>
    <lineage>
        <taxon>Bacteria</taxon>
        <taxon>Bacillati</taxon>
        <taxon>Bacillota</taxon>
        <taxon>Clostridia</taxon>
        <taxon>Eubacteriales</taxon>
        <taxon>Candidatus Gallacutalibacter</taxon>
    </lineage>
</organism>
<dbReference type="Pfam" id="PF22769">
    <property type="entry name" value="DCD"/>
    <property type="match status" value="1"/>
</dbReference>
<protein>
    <recommendedName>
        <fullName evidence="3">dCTP deaminase, dUMP-forming</fullName>
        <ecNumber evidence="3">3.5.4.30</ecNumber>
    </recommendedName>
    <alternativeName>
        <fullName evidence="3">Bifunctional dCTP deaminase:dUTPase</fullName>
    </alternativeName>
    <alternativeName>
        <fullName evidence="3">DCD-DUT</fullName>
    </alternativeName>
</protein>
<feature type="active site" description="Proton donor/acceptor" evidence="3">
    <location>
        <position position="121"/>
    </location>
</feature>
<dbReference type="Gene3D" id="2.70.40.10">
    <property type="match status" value="1"/>
</dbReference>
<reference evidence="4" key="1">
    <citation type="submission" date="2020-10" db="EMBL/GenBank/DDBJ databases">
        <authorList>
            <person name="Gilroy R."/>
        </authorList>
    </citation>
    <scope>NUCLEOTIDE SEQUENCE</scope>
    <source>
        <strain evidence="4">ChiSjej1B19-7085</strain>
    </source>
</reference>
<dbReference type="GO" id="GO:0006229">
    <property type="term" value="P:dUTP biosynthetic process"/>
    <property type="evidence" value="ECO:0007669"/>
    <property type="project" value="InterPro"/>
</dbReference>
<feature type="binding site" evidence="3">
    <location>
        <position position="138"/>
    </location>
    <ligand>
        <name>dCTP</name>
        <dbReference type="ChEBI" id="CHEBI:61481"/>
    </ligand>
</feature>
<dbReference type="PANTHER" id="PTHR42680">
    <property type="entry name" value="DCTP DEAMINASE"/>
    <property type="match status" value="1"/>
</dbReference>
<keyword evidence="2 3" id="KW-0546">Nucleotide metabolism</keyword>
<dbReference type="EC" id="3.5.4.30" evidence="3"/>
<keyword evidence="1 3" id="KW-0378">Hydrolase</keyword>
<keyword evidence="3" id="KW-0547">Nucleotide-binding</keyword>
<dbReference type="PANTHER" id="PTHR42680:SF3">
    <property type="entry name" value="DCTP DEAMINASE"/>
    <property type="match status" value="1"/>
</dbReference>
<evidence type="ECO:0000256" key="1">
    <source>
        <dbReference type="ARBA" id="ARBA00022801"/>
    </source>
</evidence>
<dbReference type="InterPro" id="IPR033704">
    <property type="entry name" value="dUTPase_trimeric"/>
</dbReference>
<dbReference type="Proteomes" id="UP000886785">
    <property type="component" value="Unassembled WGS sequence"/>
</dbReference>
<feature type="binding site" evidence="3">
    <location>
        <begin position="93"/>
        <end position="98"/>
    </location>
    <ligand>
        <name>dCTP</name>
        <dbReference type="ChEBI" id="CHEBI:61481"/>
    </ligand>
</feature>
<dbReference type="GO" id="GO:0015949">
    <property type="term" value="P:nucleobase-containing small molecule interconversion"/>
    <property type="evidence" value="ECO:0007669"/>
    <property type="project" value="TreeGrafter"/>
</dbReference>
<evidence type="ECO:0000313" key="5">
    <source>
        <dbReference type="Proteomes" id="UP000886785"/>
    </source>
</evidence>
<dbReference type="EMBL" id="DVHF01000011">
    <property type="protein sequence ID" value="HIR56234.1"/>
    <property type="molecule type" value="Genomic_DNA"/>
</dbReference>
<comment type="similarity">
    <text evidence="3">Belongs to the dCTP deaminase family.</text>
</comment>
<dbReference type="HAMAP" id="MF_00146">
    <property type="entry name" value="dCTP_deaminase"/>
    <property type="match status" value="1"/>
</dbReference>
<comment type="caution">
    <text evidence="3">Lacks conserved residue(s) required for the propagation of feature annotation.</text>
</comment>
<evidence type="ECO:0000313" key="4">
    <source>
        <dbReference type="EMBL" id="HIR56234.1"/>
    </source>
</evidence>
<evidence type="ECO:0000256" key="3">
    <source>
        <dbReference type="HAMAP-Rule" id="MF_00146"/>
    </source>
</evidence>
<dbReference type="AlphaFoldDB" id="A0A9D1DNP8"/>
<feature type="binding site" evidence="3">
    <location>
        <position position="111"/>
    </location>
    <ligand>
        <name>dCTP</name>
        <dbReference type="ChEBI" id="CHEBI:61481"/>
    </ligand>
</feature>
<feature type="binding site" evidence="3">
    <location>
        <position position="154"/>
    </location>
    <ligand>
        <name>dCTP</name>
        <dbReference type="ChEBI" id="CHEBI:61481"/>
    </ligand>
</feature>
<accession>A0A9D1DNP8</accession>
<dbReference type="GO" id="GO:0033973">
    <property type="term" value="F:dCTP deaminase (dUMP-forming) activity"/>
    <property type="evidence" value="ECO:0007669"/>
    <property type="project" value="UniProtKB-UniRule"/>
</dbReference>
<dbReference type="NCBIfam" id="TIGR02274">
    <property type="entry name" value="dCTP_deam"/>
    <property type="match status" value="1"/>
</dbReference>
<comment type="catalytic activity">
    <reaction evidence="3">
        <text>dCTP + 2 H2O = dUMP + NH4(+) + diphosphate</text>
        <dbReference type="Rhea" id="RHEA:19205"/>
        <dbReference type="ChEBI" id="CHEBI:15377"/>
        <dbReference type="ChEBI" id="CHEBI:28938"/>
        <dbReference type="ChEBI" id="CHEBI:33019"/>
        <dbReference type="ChEBI" id="CHEBI:61481"/>
        <dbReference type="ChEBI" id="CHEBI:246422"/>
        <dbReference type="EC" id="3.5.4.30"/>
    </reaction>
</comment>
<dbReference type="GO" id="GO:0008829">
    <property type="term" value="F:dCTP deaminase activity"/>
    <property type="evidence" value="ECO:0007669"/>
    <property type="project" value="InterPro"/>
</dbReference>
<feature type="binding site" evidence="3">
    <location>
        <begin position="119"/>
        <end position="121"/>
    </location>
    <ligand>
        <name>dCTP</name>
        <dbReference type="ChEBI" id="CHEBI:61481"/>
    </ligand>
</feature>
<dbReference type="CDD" id="cd07557">
    <property type="entry name" value="trimeric_dUTPase"/>
    <property type="match status" value="1"/>
</dbReference>
<comment type="function">
    <text evidence="3">Bifunctional enzyme that catalyzes both the deamination of dCTP to dUTP and the hydrolysis of dUTP to dUMP without releasing the toxic dUTP intermediate.</text>
</comment>
<reference evidence="4" key="2">
    <citation type="journal article" date="2021" name="PeerJ">
        <title>Extensive microbial diversity within the chicken gut microbiome revealed by metagenomics and culture.</title>
        <authorList>
            <person name="Gilroy R."/>
            <person name="Ravi A."/>
            <person name="Getino M."/>
            <person name="Pursley I."/>
            <person name="Horton D.L."/>
            <person name="Alikhan N.F."/>
            <person name="Baker D."/>
            <person name="Gharbi K."/>
            <person name="Hall N."/>
            <person name="Watson M."/>
            <person name="Adriaenssens E.M."/>
            <person name="Foster-Nyarko E."/>
            <person name="Jarju S."/>
            <person name="Secka A."/>
            <person name="Antonio M."/>
            <person name="Oren A."/>
            <person name="Chaudhuri R.R."/>
            <person name="La Ragione R."/>
            <person name="Hildebrand F."/>
            <person name="Pallen M.J."/>
        </authorList>
    </citation>
    <scope>NUCLEOTIDE SEQUENCE</scope>
    <source>
        <strain evidence="4">ChiSjej1B19-7085</strain>
    </source>
</reference>
<feature type="binding site" evidence="3">
    <location>
        <position position="151"/>
    </location>
    <ligand>
        <name>dCTP</name>
        <dbReference type="ChEBI" id="CHEBI:61481"/>
    </ligand>
</feature>
<dbReference type="InterPro" id="IPR011962">
    <property type="entry name" value="dCTP_deaminase"/>
</dbReference>